<reference evidence="3" key="1">
    <citation type="submission" date="2025-08" db="UniProtKB">
        <authorList>
            <consortium name="Ensembl"/>
        </authorList>
    </citation>
    <scope>IDENTIFICATION</scope>
</reference>
<evidence type="ECO:0000313" key="4">
    <source>
        <dbReference type="Proteomes" id="UP000694421"/>
    </source>
</evidence>
<keyword evidence="4" id="KW-1185">Reference proteome</keyword>
<dbReference type="Ensembl" id="ENSSMRT00000010956.1">
    <property type="protein sequence ID" value="ENSSMRP00000009400.1"/>
    <property type="gene ID" value="ENSSMRG00000007500.1"/>
</dbReference>
<dbReference type="OMA" id="LEDYQHH"/>
<evidence type="ECO:0000256" key="1">
    <source>
        <dbReference type="SAM" id="MobiDB-lite"/>
    </source>
</evidence>
<sequence>MAPPAGTAAAAPGLDRSLCRPATRTGSKIAGPPVSPAHAQQLRPSASAAMAAPAGRSWRTAVEPFSFRPARVRFSAQDPFFEDGDVLRHLSLRDAAPSCYRPADSAACSPRTSEFFCHVAGCCQLFETLESYEHHYNMLHRNVCSFCKRSFPSAHFLDIHLLEWHDSLFKIMAEKESMYQCLIESCPERFKNSKDRKEHLIRIHRYPMDFRFDKPVKPKNTKATRTQSREDPVPMDVRDVEDCGQVPVDAMEFGSSDSMGEMLFQPGAENPSLYRSRVPTAICFGQGATRGFKGRKKKV</sequence>
<evidence type="ECO:0000313" key="3">
    <source>
        <dbReference type="Ensembl" id="ENSSMRP00000009400.1"/>
    </source>
</evidence>
<dbReference type="PANTHER" id="PTHR21354">
    <property type="entry name" value="ZINC FINGER PROTEIN 511"/>
    <property type="match status" value="1"/>
</dbReference>
<feature type="region of interest" description="Disordered" evidence="1">
    <location>
        <begin position="1"/>
        <end position="46"/>
    </location>
</feature>
<accession>A0A8D0BUE9</accession>
<feature type="compositionally biased region" description="Low complexity" evidence="1">
    <location>
        <begin position="1"/>
        <end position="13"/>
    </location>
</feature>
<feature type="compositionally biased region" description="Basic and acidic residues" evidence="1">
    <location>
        <begin position="227"/>
        <end position="237"/>
    </location>
</feature>
<dbReference type="InterPro" id="IPR039258">
    <property type="entry name" value="ZNF511"/>
</dbReference>
<dbReference type="SMART" id="SM00355">
    <property type="entry name" value="ZnF_C2H2"/>
    <property type="match status" value="3"/>
</dbReference>
<feature type="domain" description="C2H2-type" evidence="2">
    <location>
        <begin position="181"/>
        <end position="204"/>
    </location>
</feature>
<dbReference type="GeneTree" id="ENSGT00390000011381"/>
<proteinExistence type="predicted"/>
<organism evidence="3 4">
    <name type="scientific">Salvator merianae</name>
    <name type="common">Argentine black and white tegu</name>
    <name type="synonym">Tupinambis merianae</name>
    <dbReference type="NCBI Taxonomy" id="96440"/>
    <lineage>
        <taxon>Eukaryota</taxon>
        <taxon>Metazoa</taxon>
        <taxon>Chordata</taxon>
        <taxon>Craniata</taxon>
        <taxon>Vertebrata</taxon>
        <taxon>Euteleostomi</taxon>
        <taxon>Lepidosauria</taxon>
        <taxon>Squamata</taxon>
        <taxon>Bifurcata</taxon>
        <taxon>Unidentata</taxon>
        <taxon>Episquamata</taxon>
        <taxon>Laterata</taxon>
        <taxon>Teiioidea</taxon>
        <taxon>Teiidae</taxon>
        <taxon>Salvator</taxon>
    </lineage>
</organism>
<dbReference type="Gene3D" id="3.30.160.60">
    <property type="entry name" value="Classic Zinc Finger"/>
    <property type="match status" value="1"/>
</dbReference>
<reference evidence="3" key="2">
    <citation type="submission" date="2025-09" db="UniProtKB">
        <authorList>
            <consortium name="Ensembl"/>
        </authorList>
    </citation>
    <scope>IDENTIFICATION</scope>
</reference>
<evidence type="ECO:0000259" key="2">
    <source>
        <dbReference type="PROSITE" id="PS00028"/>
    </source>
</evidence>
<dbReference type="AlphaFoldDB" id="A0A8D0BUE9"/>
<dbReference type="PROSITE" id="PS00028">
    <property type="entry name" value="ZINC_FINGER_C2H2_1"/>
    <property type="match status" value="2"/>
</dbReference>
<feature type="domain" description="C2H2-type" evidence="2">
    <location>
        <begin position="144"/>
        <end position="165"/>
    </location>
</feature>
<dbReference type="InterPro" id="IPR013087">
    <property type="entry name" value="Znf_C2H2_type"/>
</dbReference>
<feature type="region of interest" description="Disordered" evidence="1">
    <location>
        <begin position="217"/>
        <end position="237"/>
    </location>
</feature>
<name>A0A8D0BUE9_SALMN</name>
<dbReference type="Proteomes" id="UP000694421">
    <property type="component" value="Unplaced"/>
</dbReference>
<dbReference type="PANTHER" id="PTHR21354:SF0">
    <property type="entry name" value="ZINC FINGER PROTEIN 511"/>
    <property type="match status" value="1"/>
</dbReference>
<protein>
    <recommendedName>
        <fullName evidence="2">C2H2-type domain-containing protein</fullName>
    </recommendedName>
</protein>